<dbReference type="PANTHER" id="PTHR21666">
    <property type="entry name" value="PEPTIDASE-RELATED"/>
    <property type="match status" value="1"/>
</dbReference>
<accession>A0A9D2Q449</accession>
<dbReference type="PANTHER" id="PTHR21666:SF270">
    <property type="entry name" value="MUREIN HYDROLASE ACTIVATOR ENVC"/>
    <property type="match status" value="1"/>
</dbReference>
<feature type="region of interest" description="Disordered" evidence="2">
    <location>
        <begin position="240"/>
        <end position="311"/>
    </location>
</feature>
<keyword evidence="1" id="KW-0175">Coiled coil</keyword>
<evidence type="ECO:0000259" key="4">
    <source>
        <dbReference type="Pfam" id="PF01551"/>
    </source>
</evidence>
<evidence type="ECO:0000256" key="1">
    <source>
        <dbReference type="SAM" id="Coils"/>
    </source>
</evidence>
<feature type="coiled-coil region" evidence="1">
    <location>
        <begin position="32"/>
        <end position="108"/>
    </location>
</feature>
<evidence type="ECO:0000256" key="2">
    <source>
        <dbReference type="SAM" id="MobiDB-lite"/>
    </source>
</evidence>
<feature type="compositionally biased region" description="Low complexity" evidence="2">
    <location>
        <begin position="272"/>
        <end position="281"/>
    </location>
</feature>
<feature type="compositionally biased region" description="Pro residues" evidence="2">
    <location>
        <begin position="282"/>
        <end position="300"/>
    </location>
</feature>
<dbReference type="AlphaFoldDB" id="A0A9D2Q449"/>
<dbReference type="Gene3D" id="2.70.70.10">
    <property type="entry name" value="Glucose Permease (Domain IIA)"/>
    <property type="match status" value="1"/>
</dbReference>
<dbReference type="GO" id="GO:0004222">
    <property type="term" value="F:metalloendopeptidase activity"/>
    <property type="evidence" value="ECO:0007669"/>
    <property type="project" value="TreeGrafter"/>
</dbReference>
<name>A0A9D2Q449_9FIRM</name>
<sequence length="433" mass="47556">MKNNRFFRLAVGAFVFLFGTSMVFAETPAEALDRLAKEKEQIEQNIAAYTEDIQDAQALASLYQQKADTVAQEITALQKSIEDQRAQLKQTQDSAAQALAEKEQMEESFKLRLRSMYETRSVNWFEALTSMQSLSDVLRYAENLRSITAYDQEVIAQFAEIQAKLDEAAAQQQAQLDQLAQSEDALQQKSDEYAEALQQANNDLDEAQANQQAQQVAFQVNAEQMAQAQREFEAWASQNVPVPEPAPEPTPEPTPEPAPDPSTPEGGNQTQTPEGGTEGQPAPEPTPEPTPEPEPEPAPPQTAQFIWPTPGYTPYAGSYGERINPVTNLPEFHTGVDIPAPAYTKIYAAADGVVSLNNHWSYGNCVRISHAGGYSTLYAHMAAYADGIYEGATVHQGDVIGYVGSTGISSGNHLHFEVRVNGQHQYPLNYVSP</sequence>
<evidence type="ECO:0000313" key="5">
    <source>
        <dbReference type="EMBL" id="HJC72031.1"/>
    </source>
</evidence>
<keyword evidence="3" id="KW-0732">Signal</keyword>
<dbReference type="InterPro" id="IPR050570">
    <property type="entry name" value="Cell_wall_metabolism_enzyme"/>
</dbReference>
<dbReference type="Proteomes" id="UP000823918">
    <property type="component" value="Unassembled WGS sequence"/>
</dbReference>
<gene>
    <name evidence="5" type="ORF">H9698_04450</name>
</gene>
<dbReference type="InterPro" id="IPR016047">
    <property type="entry name" value="M23ase_b-sheet_dom"/>
</dbReference>
<reference evidence="5" key="1">
    <citation type="journal article" date="2021" name="PeerJ">
        <title>Extensive microbial diversity within the chicken gut microbiome revealed by metagenomics and culture.</title>
        <authorList>
            <person name="Gilroy R."/>
            <person name="Ravi A."/>
            <person name="Getino M."/>
            <person name="Pursley I."/>
            <person name="Horton D.L."/>
            <person name="Alikhan N.F."/>
            <person name="Baker D."/>
            <person name="Gharbi K."/>
            <person name="Hall N."/>
            <person name="Watson M."/>
            <person name="Adriaenssens E.M."/>
            <person name="Foster-Nyarko E."/>
            <person name="Jarju S."/>
            <person name="Secka A."/>
            <person name="Antonio M."/>
            <person name="Oren A."/>
            <person name="Chaudhuri R.R."/>
            <person name="La Ragione R."/>
            <person name="Hildebrand F."/>
            <person name="Pallen M.J."/>
        </authorList>
    </citation>
    <scope>NUCLEOTIDE SEQUENCE</scope>
    <source>
        <strain evidence="5">5933</strain>
    </source>
</reference>
<feature type="coiled-coil region" evidence="1">
    <location>
        <begin position="162"/>
        <end position="217"/>
    </location>
</feature>
<feature type="compositionally biased region" description="Pro residues" evidence="2">
    <location>
        <begin position="242"/>
        <end position="262"/>
    </location>
</feature>
<dbReference type="SUPFAM" id="SSF51261">
    <property type="entry name" value="Duplicated hybrid motif"/>
    <property type="match status" value="1"/>
</dbReference>
<feature type="domain" description="M23ase beta-sheet core" evidence="4">
    <location>
        <begin position="332"/>
        <end position="427"/>
    </location>
</feature>
<protein>
    <submittedName>
        <fullName evidence="5">Peptidoglycan DD-metalloendopeptidase family protein</fullName>
    </submittedName>
</protein>
<dbReference type="InterPro" id="IPR011055">
    <property type="entry name" value="Dup_hybrid_motif"/>
</dbReference>
<feature type="signal peptide" evidence="3">
    <location>
        <begin position="1"/>
        <end position="25"/>
    </location>
</feature>
<organism evidence="5 6">
    <name type="scientific">Candidatus Ruthenibacterium merdavium</name>
    <dbReference type="NCBI Taxonomy" id="2838752"/>
    <lineage>
        <taxon>Bacteria</taxon>
        <taxon>Bacillati</taxon>
        <taxon>Bacillota</taxon>
        <taxon>Clostridia</taxon>
        <taxon>Eubacteriales</taxon>
        <taxon>Oscillospiraceae</taxon>
        <taxon>Ruthenibacterium</taxon>
    </lineage>
</organism>
<dbReference type="EMBL" id="DWWA01000021">
    <property type="protein sequence ID" value="HJC72031.1"/>
    <property type="molecule type" value="Genomic_DNA"/>
</dbReference>
<dbReference type="Gene3D" id="6.10.250.3150">
    <property type="match status" value="1"/>
</dbReference>
<proteinExistence type="predicted"/>
<dbReference type="Pfam" id="PF01551">
    <property type="entry name" value="Peptidase_M23"/>
    <property type="match status" value="1"/>
</dbReference>
<comment type="caution">
    <text evidence="5">The sequence shown here is derived from an EMBL/GenBank/DDBJ whole genome shotgun (WGS) entry which is preliminary data.</text>
</comment>
<dbReference type="CDD" id="cd12797">
    <property type="entry name" value="M23_peptidase"/>
    <property type="match status" value="1"/>
</dbReference>
<evidence type="ECO:0000256" key="3">
    <source>
        <dbReference type="SAM" id="SignalP"/>
    </source>
</evidence>
<evidence type="ECO:0000313" key="6">
    <source>
        <dbReference type="Proteomes" id="UP000823918"/>
    </source>
</evidence>
<reference evidence="5" key="2">
    <citation type="submission" date="2021-04" db="EMBL/GenBank/DDBJ databases">
        <authorList>
            <person name="Gilroy R."/>
        </authorList>
    </citation>
    <scope>NUCLEOTIDE SEQUENCE</scope>
    <source>
        <strain evidence="5">5933</strain>
    </source>
</reference>
<feature type="chain" id="PRO_5039204772" evidence="3">
    <location>
        <begin position="26"/>
        <end position="433"/>
    </location>
</feature>